<dbReference type="InParanoid" id="A0A2N3MZ44"/>
<dbReference type="InterPro" id="IPR027372">
    <property type="entry name" value="Phytase-like_dom"/>
</dbReference>
<keyword evidence="4" id="KW-1185">Reference proteome</keyword>
<dbReference type="PANTHER" id="PTHR37957">
    <property type="entry name" value="BLR7070 PROTEIN"/>
    <property type="match status" value="1"/>
</dbReference>
<feature type="domain" description="Phytase-like" evidence="2">
    <location>
        <begin position="212"/>
        <end position="419"/>
    </location>
</feature>
<evidence type="ECO:0000313" key="4">
    <source>
        <dbReference type="Proteomes" id="UP000233524"/>
    </source>
</evidence>
<sequence>MLSLLVTGLYALSSFQPVSAGTAGSRVCKAPVSSVECEGKSYIYEKLAGYGALPGNGRDKFGDTLGGLGSSAVVDLKSWKKVNGKYTGTLWSLPDRGCPAWVPAELIRSALLTPLPPGNRNTEGTLNYQPRLHKFTITFDPSAKASNSSTTSPFTNLEFSYEDSILFTDPSGKPMTGLDCTTTLNFTGLPTIPASKYSGDGFGSGSTEEGDTRACLDPEGLVLNDDGSFWVSDEYGPFVFLFDRHGKMVNAIRPPDALVPMRNGTEMFSANSPPRYNPDLAPAPALPESGRNNNQGFEGLSGSADGNTLYVLLQSAAIQDGGDSKATRQHVRFLTYDVSDRLSPVLTEEHVVPLPAFVDGTDGNKTRFAAQSELFSLPNGQFLMLARDSNAGTAMDYTQSNYRHIDVFDVSAATDIAGSKYDEVGGAVSPKGVLVDDITPAVVCPWIDFNINSELNKFGLHNGGAQDTGLLNEKWESISVVPVHVDEKGNRRRGDRANEEYYIISLSDNDFITQDGAMNFGDMPYSDESGAEVFNQALVFKVRIEA</sequence>
<dbReference type="AlphaFoldDB" id="A0A2N3MZ44"/>
<dbReference type="Proteomes" id="UP000233524">
    <property type="component" value="Unassembled WGS sequence"/>
</dbReference>
<evidence type="ECO:0000313" key="3">
    <source>
        <dbReference type="EMBL" id="PKS05448.1"/>
    </source>
</evidence>
<gene>
    <name evidence="3" type="ORF">jhhlp_008824</name>
</gene>
<dbReference type="STRING" id="41688.A0A2N3MZ44"/>
<proteinExistence type="predicted"/>
<feature type="chain" id="PRO_5014632644" description="Phytase-like domain-containing protein" evidence="1">
    <location>
        <begin position="21"/>
        <end position="546"/>
    </location>
</feature>
<protein>
    <recommendedName>
        <fullName evidence="2">Phytase-like domain-containing protein</fullName>
    </recommendedName>
</protein>
<evidence type="ECO:0000256" key="1">
    <source>
        <dbReference type="SAM" id="SignalP"/>
    </source>
</evidence>
<reference evidence="3 4" key="1">
    <citation type="journal article" date="2017" name="G3 (Bethesda)">
        <title>First Draft Genome Sequence of the Pathogenic Fungus Lomentospora prolificans (Formerly Scedosporium prolificans).</title>
        <authorList>
            <person name="Luo R."/>
            <person name="Zimin A."/>
            <person name="Workman R."/>
            <person name="Fan Y."/>
            <person name="Pertea G."/>
            <person name="Grossman N."/>
            <person name="Wear M.P."/>
            <person name="Jia B."/>
            <person name="Miller H."/>
            <person name="Casadevall A."/>
            <person name="Timp W."/>
            <person name="Zhang S.X."/>
            <person name="Salzberg S.L."/>
        </authorList>
    </citation>
    <scope>NUCLEOTIDE SEQUENCE [LARGE SCALE GENOMIC DNA]</scope>
    <source>
        <strain evidence="3 4">JHH-5317</strain>
    </source>
</reference>
<feature type="signal peptide" evidence="1">
    <location>
        <begin position="1"/>
        <end position="20"/>
    </location>
</feature>
<dbReference type="Pfam" id="PF13449">
    <property type="entry name" value="Phytase-like"/>
    <property type="match status" value="1"/>
</dbReference>
<dbReference type="SUPFAM" id="SSF50956">
    <property type="entry name" value="Thermostable phytase (3-phytase)"/>
    <property type="match status" value="1"/>
</dbReference>
<comment type="caution">
    <text evidence="3">The sequence shown here is derived from an EMBL/GenBank/DDBJ whole genome shotgun (WGS) entry which is preliminary data.</text>
</comment>
<dbReference type="VEuPathDB" id="FungiDB:jhhlp_008824"/>
<accession>A0A2N3MZ44</accession>
<dbReference type="OrthoDB" id="425936at2759"/>
<dbReference type="EMBL" id="NLAX01001623">
    <property type="protein sequence ID" value="PKS05448.1"/>
    <property type="molecule type" value="Genomic_DNA"/>
</dbReference>
<evidence type="ECO:0000259" key="2">
    <source>
        <dbReference type="Pfam" id="PF13449"/>
    </source>
</evidence>
<keyword evidence="1" id="KW-0732">Signal</keyword>
<name>A0A2N3MZ44_9PEZI</name>
<dbReference type="PANTHER" id="PTHR37957:SF1">
    <property type="entry name" value="PHYTASE-LIKE DOMAIN-CONTAINING PROTEIN"/>
    <property type="match status" value="1"/>
</dbReference>
<organism evidence="3 4">
    <name type="scientific">Lomentospora prolificans</name>
    <dbReference type="NCBI Taxonomy" id="41688"/>
    <lineage>
        <taxon>Eukaryota</taxon>
        <taxon>Fungi</taxon>
        <taxon>Dikarya</taxon>
        <taxon>Ascomycota</taxon>
        <taxon>Pezizomycotina</taxon>
        <taxon>Sordariomycetes</taxon>
        <taxon>Hypocreomycetidae</taxon>
        <taxon>Microascales</taxon>
        <taxon>Microascaceae</taxon>
        <taxon>Lomentospora</taxon>
    </lineage>
</organism>